<dbReference type="InterPro" id="IPR051257">
    <property type="entry name" value="Diverse_CBS-Domain"/>
</dbReference>
<evidence type="ECO:0000256" key="2">
    <source>
        <dbReference type="PROSITE-ProRule" id="PRU00703"/>
    </source>
</evidence>
<dbReference type="InterPro" id="IPR000644">
    <property type="entry name" value="CBS_dom"/>
</dbReference>
<gene>
    <name evidence="4" type="ORF">ACFODZ_13240</name>
</gene>
<keyword evidence="1 2" id="KW-0129">CBS domain</keyword>
<organism evidence="4 5">
    <name type="scientific">Marinicella sediminis</name>
    <dbReference type="NCBI Taxonomy" id="1792834"/>
    <lineage>
        <taxon>Bacteria</taxon>
        <taxon>Pseudomonadati</taxon>
        <taxon>Pseudomonadota</taxon>
        <taxon>Gammaproteobacteria</taxon>
        <taxon>Lysobacterales</taxon>
        <taxon>Marinicellaceae</taxon>
        <taxon>Marinicella</taxon>
    </lineage>
</organism>
<name>A0ABV7JAU4_9GAMM</name>
<dbReference type="RefSeq" id="WP_077411680.1">
    <property type="nucleotide sequence ID" value="NZ_JBHRTS010000007.1"/>
</dbReference>
<dbReference type="SMART" id="SM00116">
    <property type="entry name" value="CBS"/>
    <property type="match status" value="2"/>
</dbReference>
<dbReference type="PANTHER" id="PTHR43080:SF2">
    <property type="entry name" value="CBS DOMAIN-CONTAINING PROTEIN"/>
    <property type="match status" value="1"/>
</dbReference>
<evidence type="ECO:0000256" key="1">
    <source>
        <dbReference type="ARBA" id="ARBA00023122"/>
    </source>
</evidence>
<evidence type="ECO:0000313" key="4">
    <source>
        <dbReference type="EMBL" id="MFC3195211.1"/>
    </source>
</evidence>
<keyword evidence="5" id="KW-1185">Reference proteome</keyword>
<feature type="domain" description="CBS" evidence="3">
    <location>
        <begin position="85"/>
        <end position="139"/>
    </location>
</feature>
<dbReference type="EMBL" id="JBHRTS010000007">
    <property type="protein sequence ID" value="MFC3195211.1"/>
    <property type="molecule type" value="Genomic_DNA"/>
</dbReference>
<comment type="caution">
    <text evidence="4">The sequence shown here is derived from an EMBL/GenBank/DDBJ whole genome shotgun (WGS) entry which is preliminary data.</text>
</comment>
<accession>A0ABV7JAU4</accession>
<dbReference type="PANTHER" id="PTHR43080">
    <property type="entry name" value="CBS DOMAIN-CONTAINING PROTEIN CBSX3, MITOCHONDRIAL"/>
    <property type="match status" value="1"/>
</dbReference>
<reference evidence="5" key="1">
    <citation type="journal article" date="2019" name="Int. J. Syst. Evol. Microbiol.">
        <title>The Global Catalogue of Microorganisms (GCM) 10K type strain sequencing project: providing services to taxonomists for standard genome sequencing and annotation.</title>
        <authorList>
            <consortium name="The Broad Institute Genomics Platform"/>
            <consortium name="The Broad Institute Genome Sequencing Center for Infectious Disease"/>
            <person name="Wu L."/>
            <person name="Ma J."/>
        </authorList>
    </citation>
    <scope>NUCLEOTIDE SEQUENCE [LARGE SCALE GENOMIC DNA]</scope>
    <source>
        <strain evidence="5">KCTC 42953</strain>
    </source>
</reference>
<dbReference type="SUPFAM" id="SSF54631">
    <property type="entry name" value="CBS-domain pair"/>
    <property type="match status" value="1"/>
</dbReference>
<dbReference type="Proteomes" id="UP001595533">
    <property type="component" value="Unassembled WGS sequence"/>
</dbReference>
<dbReference type="Pfam" id="PF00571">
    <property type="entry name" value="CBS"/>
    <property type="match status" value="2"/>
</dbReference>
<sequence>MRKNETIKHIMSDQVQSVQQGQNLSDVYQIMSEQGVHHVPVLDKQQLVGLVSFTDLMTLNFNQTGWGEQGLAQMIDQQFSIADIMSTQLTTLNTGQSIRDAVELLADGGFHSLPVVDEDQQLAGMVTSTDLIRYLKDQY</sequence>
<dbReference type="InterPro" id="IPR046342">
    <property type="entry name" value="CBS_dom_sf"/>
</dbReference>
<evidence type="ECO:0000259" key="3">
    <source>
        <dbReference type="PROSITE" id="PS51371"/>
    </source>
</evidence>
<protein>
    <submittedName>
        <fullName evidence="4">HPP family protein</fullName>
    </submittedName>
</protein>
<proteinExistence type="predicted"/>
<feature type="domain" description="CBS" evidence="3">
    <location>
        <begin position="11"/>
        <end position="68"/>
    </location>
</feature>
<evidence type="ECO:0000313" key="5">
    <source>
        <dbReference type="Proteomes" id="UP001595533"/>
    </source>
</evidence>
<dbReference type="PROSITE" id="PS51371">
    <property type="entry name" value="CBS"/>
    <property type="match status" value="2"/>
</dbReference>
<dbReference type="Gene3D" id="3.10.580.10">
    <property type="entry name" value="CBS-domain"/>
    <property type="match status" value="2"/>
</dbReference>